<keyword evidence="3" id="KW-1185">Reference proteome</keyword>
<evidence type="ECO:0000313" key="2">
    <source>
        <dbReference type="EMBL" id="MBT0654285.1"/>
    </source>
</evidence>
<proteinExistence type="predicted"/>
<dbReference type="Pfam" id="PF19500">
    <property type="entry name" value="DUF6035"/>
    <property type="match status" value="1"/>
</dbReference>
<evidence type="ECO:0000313" key="3">
    <source>
        <dbReference type="Proteomes" id="UP000756860"/>
    </source>
</evidence>
<protein>
    <recommendedName>
        <fullName evidence="1">DUF6035 domain-containing protein</fullName>
    </recommendedName>
</protein>
<evidence type="ECO:0000259" key="1">
    <source>
        <dbReference type="Pfam" id="PF19500"/>
    </source>
</evidence>
<name>A0ABS5SFZ7_9BACT</name>
<dbReference type="EMBL" id="JAHCVK010000009">
    <property type="protein sequence ID" value="MBT0654285.1"/>
    <property type="molecule type" value="Genomic_DNA"/>
</dbReference>
<comment type="caution">
    <text evidence="2">The sequence shown here is derived from an EMBL/GenBank/DDBJ whole genome shotgun (WGS) entry which is preliminary data.</text>
</comment>
<organism evidence="2 3">
    <name type="scientific">Geomobilimonas luticola</name>
    <dbReference type="NCBI Taxonomy" id="1114878"/>
    <lineage>
        <taxon>Bacteria</taxon>
        <taxon>Pseudomonadati</taxon>
        <taxon>Thermodesulfobacteriota</taxon>
        <taxon>Desulfuromonadia</taxon>
        <taxon>Geobacterales</taxon>
        <taxon>Geobacteraceae</taxon>
        <taxon>Geomobilimonas</taxon>
    </lineage>
</organism>
<dbReference type="Proteomes" id="UP000756860">
    <property type="component" value="Unassembled WGS sequence"/>
</dbReference>
<dbReference type="InterPro" id="IPR046099">
    <property type="entry name" value="DUF6035"/>
</dbReference>
<accession>A0ABS5SFZ7</accession>
<gene>
    <name evidence="2" type="ORF">KI810_14565</name>
</gene>
<reference evidence="2 3" key="1">
    <citation type="submission" date="2021-05" db="EMBL/GenBank/DDBJ databases">
        <title>The draft genome of Geobacter luticola JCM 17780.</title>
        <authorList>
            <person name="Xu Z."/>
            <person name="Masuda Y."/>
            <person name="Itoh H."/>
            <person name="Senoo K."/>
        </authorList>
    </citation>
    <scope>NUCLEOTIDE SEQUENCE [LARGE SCALE GENOMIC DNA]</scope>
    <source>
        <strain evidence="2 3">JCM 17780</strain>
    </source>
</reference>
<feature type="domain" description="DUF6035" evidence="1">
    <location>
        <begin position="7"/>
        <end position="175"/>
    </location>
</feature>
<sequence>MRYNGLKEGADHQRLKKLLKESLQADPEVAPDSLAVEQRWWGVVDESKWRTPDVTAVRDGIRIAFEVQLSTTFLNVMRERHQFYRENGGLLFWIFREAQQVDPRQMQDDVFFTNNSNLFVVDDETRELSQKHCCLTLRCFYLEPQLDGPELWRERLITFPELTIDLPRQRVFYFDNEAARAAVVAMQEARARELLREQFIDFWLTYDAIPDEARHDACQRLINKLADAGIIVQSEPTRDLLRFAWLCLSAQAGHPVGFGHKTLLEVANYAMDNCPELVHYFLTVANRAGTISVLLAQDDAAGTKRRRQGKPHDPWRERISRFRASYQLARRRESGPYPIDQSFGILFNLLFPSDIALVASQDE</sequence>